<dbReference type="Proteomes" id="UP000092445">
    <property type="component" value="Unassembled WGS sequence"/>
</dbReference>
<dbReference type="VEuPathDB" id="VectorBase:GPAI010199"/>
<evidence type="ECO:0000313" key="2">
    <source>
        <dbReference type="Proteomes" id="UP000092445"/>
    </source>
</evidence>
<organism evidence="1 2">
    <name type="scientific">Glossina pallidipes</name>
    <name type="common">Tsetse fly</name>
    <dbReference type="NCBI Taxonomy" id="7398"/>
    <lineage>
        <taxon>Eukaryota</taxon>
        <taxon>Metazoa</taxon>
        <taxon>Ecdysozoa</taxon>
        <taxon>Arthropoda</taxon>
        <taxon>Hexapoda</taxon>
        <taxon>Insecta</taxon>
        <taxon>Pterygota</taxon>
        <taxon>Neoptera</taxon>
        <taxon>Endopterygota</taxon>
        <taxon>Diptera</taxon>
        <taxon>Brachycera</taxon>
        <taxon>Muscomorpha</taxon>
        <taxon>Hippoboscoidea</taxon>
        <taxon>Glossinidae</taxon>
        <taxon>Glossina</taxon>
    </lineage>
</organism>
<name>A0A1A9ZC52_GLOPL</name>
<accession>A0A1A9ZC52</accession>
<dbReference type="EnsemblMetazoa" id="GPAI010199-RA">
    <property type="protein sequence ID" value="GPAI010199-PA"/>
    <property type="gene ID" value="GPAI010199"/>
</dbReference>
<reference evidence="1" key="2">
    <citation type="submission" date="2020-05" db="UniProtKB">
        <authorList>
            <consortium name="EnsemblMetazoa"/>
        </authorList>
    </citation>
    <scope>IDENTIFICATION</scope>
    <source>
        <strain evidence="1">IAEA</strain>
    </source>
</reference>
<reference evidence="2" key="1">
    <citation type="submission" date="2014-03" db="EMBL/GenBank/DDBJ databases">
        <authorList>
            <person name="Aksoy S."/>
            <person name="Warren W."/>
            <person name="Wilson R.K."/>
        </authorList>
    </citation>
    <scope>NUCLEOTIDE SEQUENCE [LARGE SCALE GENOMIC DNA]</scope>
    <source>
        <strain evidence="2">IAEA</strain>
    </source>
</reference>
<evidence type="ECO:0000313" key="1">
    <source>
        <dbReference type="EnsemblMetazoa" id="GPAI010199-PA"/>
    </source>
</evidence>
<keyword evidence="2" id="KW-1185">Reference proteome</keyword>
<proteinExistence type="predicted"/>
<dbReference type="AlphaFoldDB" id="A0A1A9ZC52"/>
<protein>
    <submittedName>
        <fullName evidence="1">Uncharacterized protein</fullName>
    </submittedName>
</protein>
<sequence>MVTGVCLLAYVYGSFRFHSWKHPSFLFHVSETVHCSWTSFSIRRMIISADDTLKTTILEVMGKIHIVWFNRPGDAVFEHVRLQYVGLKHTRAVSRSNRVLLMGSALSKRIQVAVLLQKIIFEDSTRHQSPYTLLKEKLIKTI</sequence>